<dbReference type="RefSeq" id="WP_099880733.1">
    <property type="nucleotide sequence ID" value="NZ_CP024608.1"/>
</dbReference>
<sequence>MSDNPLEPNPQDYDRINVNVEAELVYWTGQFGVTRARLAEAIEQVGPRVVDLQKFLGIPVVGTD</sequence>
<dbReference type="AlphaFoldDB" id="A0A2D2DSV4"/>
<proteinExistence type="predicted"/>
<name>A0A2D2DSV4_9BURK</name>
<evidence type="ECO:0000313" key="1">
    <source>
        <dbReference type="EMBL" id="ATQ78047.1"/>
    </source>
</evidence>
<protein>
    <submittedName>
        <fullName evidence="1">DUF3606 domain-containing protein</fullName>
    </submittedName>
</protein>
<dbReference type="EMBL" id="CP024608">
    <property type="protein sequence ID" value="ATQ78047.1"/>
    <property type="molecule type" value="Genomic_DNA"/>
</dbReference>
<accession>A0A2D2DSV4</accession>
<dbReference type="KEGG" id="mass:CR152_28720"/>
<organism evidence="1 2">
    <name type="scientific">Massilia violaceinigra</name>
    <dbReference type="NCBI Taxonomy" id="2045208"/>
    <lineage>
        <taxon>Bacteria</taxon>
        <taxon>Pseudomonadati</taxon>
        <taxon>Pseudomonadota</taxon>
        <taxon>Betaproteobacteria</taxon>
        <taxon>Burkholderiales</taxon>
        <taxon>Oxalobacteraceae</taxon>
        <taxon>Telluria group</taxon>
        <taxon>Massilia</taxon>
    </lineage>
</organism>
<keyword evidence="2" id="KW-1185">Reference proteome</keyword>
<evidence type="ECO:0000313" key="2">
    <source>
        <dbReference type="Proteomes" id="UP000229897"/>
    </source>
</evidence>
<gene>
    <name evidence="1" type="ORF">CR152_28720</name>
</gene>
<reference evidence="1" key="1">
    <citation type="submission" date="2017-10" db="EMBL/GenBank/DDBJ databases">
        <title>Massilia psychrophilum sp. nov., a novel purple-pigmented bacterium isolated from Tianshan glacier, Xinjiang Municipality, China.</title>
        <authorList>
            <person name="Wang H."/>
        </authorList>
    </citation>
    <scope>NUCLEOTIDE SEQUENCE [LARGE SCALE GENOMIC DNA]</scope>
    <source>
        <strain evidence="1">B2</strain>
    </source>
</reference>
<dbReference type="Proteomes" id="UP000229897">
    <property type="component" value="Chromosome"/>
</dbReference>
<dbReference type="Pfam" id="PF12244">
    <property type="entry name" value="DUF3606"/>
    <property type="match status" value="1"/>
</dbReference>
<dbReference type="OrthoDB" id="7030114at2"/>
<dbReference type="InterPro" id="IPR022037">
    <property type="entry name" value="DUF3606"/>
</dbReference>